<evidence type="ECO:0000313" key="2">
    <source>
        <dbReference type="Proteomes" id="UP000828941"/>
    </source>
</evidence>
<organism evidence="1 2">
    <name type="scientific">Bauhinia variegata</name>
    <name type="common">Purple orchid tree</name>
    <name type="synonym">Phanera variegata</name>
    <dbReference type="NCBI Taxonomy" id="167791"/>
    <lineage>
        <taxon>Eukaryota</taxon>
        <taxon>Viridiplantae</taxon>
        <taxon>Streptophyta</taxon>
        <taxon>Embryophyta</taxon>
        <taxon>Tracheophyta</taxon>
        <taxon>Spermatophyta</taxon>
        <taxon>Magnoliopsida</taxon>
        <taxon>eudicotyledons</taxon>
        <taxon>Gunneridae</taxon>
        <taxon>Pentapetalae</taxon>
        <taxon>rosids</taxon>
        <taxon>fabids</taxon>
        <taxon>Fabales</taxon>
        <taxon>Fabaceae</taxon>
        <taxon>Cercidoideae</taxon>
        <taxon>Cercideae</taxon>
        <taxon>Bauhiniinae</taxon>
        <taxon>Bauhinia</taxon>
    </lineage>
</organism>
<name>A0ACB9PG12_BAUVA</name>
<comment type="caution">
    <text evidence="1">The sequence shown here is derived from an EMBL/GenBank/DDBJ whole genome shotgun (WGS) entry which is preliminary data.</text>
</comment>
<reference evidence="1 2" key="1">
    <citation type="journal article" date="2022" name="DNA Res.">
        <title>Chromosomal-level genome assembly of the orchid tree Bauhinia variegata (Leguminosae; Cercidoideae) supports the allotetraploid origin hypothesis of Bauhinia.</title>
        <authorList>
            <person name="Zhong Y."/>
            <person name="Chen Y."/>
            <person name="Zheng D."/>
            <person name="Pang J."/>
            <person name="Liu Y."/>
            <person name="Luo S."/>
            <person name="Meng S."/>
            <person name="Qian L."/>
            <person name="Wei D."/>
            <person name="Dai S."/>
            <person name="Zhou R."/>
        </authorList>
    </citation>
    <scope>NUCLEOTIDE SEQUENCE [LARGE SCALE GENOMIC DNA]</scope>
    <source>
        <strain evidence="1">BV-YZ2020</strain>
    </source>
</reference>
<proteinExistence type="predicted"/>
<evidence type="ECO:0000313" key="1">
    <source>
        <dbReference type="EMBL" id="KAI4346426.1"/>
    </source>
</evidence>
<sequence>MVGNAVTDNYYDNLGTVTYWWSHAMISDRTYRRLINTCHFHRQKSSDECESLYSYAMDQEFGKIYQYNIYAPPGNVKSDDSSGATHHTMHLPHRPHHPIVLWTVILLRDTVKKSYAVRGQLTHISNGGLP</sequence>
<protein>
    <submittedName>
        <fullName evidence="1">Uncharacterized protein</fullName>
    </submittedName>
</protein>
<keyword evidence="2" id="KW-1185">Reference proteome</keyword>
<dbReference type="Proteomes" id="UP000828941">
    <property type="component" value="Chromosome 4"/>
</dbReference>
<accession>A0ACB9PG12</accession>
<dbReference type="EMBL" id="CM039429">
    <property type="protein sequence ID" value="KAI4346426.1"/>
    <property type="molecule type" value="Genomic_DNA"/>
</dbReference>
<gene>
    <name evidence="1" type="ORF">L6164_007322</name>
</gene>